<dbReference type="Gene3D" id="1.10.10.60">
    <property type="entry name" value="Homeodomain-like"/>
    <property type="match status" value="1"/>
</dbReference>
<gene>
    <name evidence="2" type="ORF">ATEG_03637</name>
</gene>
<feature type="region of interest" description="Disordered" evidence="1">
    <location>
        <begin position="38"/>
        <end position="66"/>
    </location>
</feature>
<organism evidence="2 3">
    <name type="scientific">Aspergillus terreus (strain NIH 2624 / FGSC A1156)</name>
    <dbReference type="NCBI Taxonomy" id="341663"/>
    <lineage>
        <taxon>Eukaryota</taxon>
        <taxon>Fungi</taxon>
        <taxon>Dikarya</taxon>
        <taxon>Ascomycota</taxon>
        <taxon>Pezizomycotina</taxon>
        <taxon>Eurotiomycetes</taxon>
        <taxon>Eurotiomycetidae</taxon>
        <taxon>Eurotiales</taxon>
        <taxon>Aspergillaceae</taxon>
        <taxon>Aspergillus</taxon>
        <taxon>Aspergillus subgen. Circumdati</taxon>
    </lineage>
</organism>
<dbReference type="STRING" id="341663.Q0CRP7"/>
<dbReference type="SUPFAM" id="SSF46689">
    <property type="entry name" value="Homeodomain-like"/>
    <property type="match status" value="1"/>
</dbReference>
<feature type="region of interest" description="Disordered" evidence="1">
    <location>
        <begin position="142"/>
        <end position="180"/>
    </location>
</feature>
<dbReference type="CDD" id="cd00167">
    <property type="entry name" value="SANT"/>
    <property type="match status" value="1"/>
</dbReference>
<feature type="compositionally biased region" description="Polar residues" evidence="1">
    <location>
        <begin position="158"/>
        <end position="173"/>
    </location>
</feature>
<dbReference type="InterPro" id="IPR009057">
    <property type="entry name" value="Homeodomain-like_sf"/>
</dbReference>
<evidence type="ECO:0000313" key="3">
    <source>
        <dbReference type="Proteomes" id="UP000007963"/>
    </source>
</evidence>
<dbReference type="RefSeq" id="XP_001212815.1">
    <property type="nucleotide sequence ID" value="XM_001212815.1"/>
</dbReference>
<accession>Q0CRP7</accession>
<evidence type="ECO:0000256" key="1">
    <source>
        <dbReference type="SAM" id="MobiDB-lite"/>
    </source>
</evidence>
<dbReference type="EMBL" id="CH476598">
    <property type="protein sequence ID" value="EAU35439.1"/>
    <property type="molecule type" value="Genomic_DNA"/>
</dbReference>
<dbReference type="OrthoDB" id="2143914at2759"/>
<reference evidence="3" key="1">
    <citation type="submission" date="2005-09" db="EMBL/GenBank/DDBJ databases">
        <title>Annotation of the Aspergillus terreus NIH2624 genome.</title>
        <authorList>
            <person name="Birren B.W."/>
            <person name="Lander E.S."/>
            <person name="Galagan J.E."/>
            <person name="Nusbaum C."/>
            <person name="Devon K."/>
            <person name="Henn M."/>
            <person name="Ma L.-J."/>
            <person name="Jaffe D.B."/>
            <person name="Butler J."/>
            <person name="Alvarez P."/>
            <person name="Gnerre S."/>
            <person name="Grabherr M."/>
            <person name="Kleber M."/>
            <person name="Mauceli E.W."/>
            <person name="Brockman W."/>
            <person name="Rounsley S."/>
            <person name="Young S.K."/>
            <person name="LaButti K."/>
            <person name="Pushparaj V."/>
            <person name="DeCaprio D."/>
            <person name="Crawford M."/>
            <person name="Koehrsen M."/>
            <person name="Engels R."/>
            <person name="Montgomery P."/>
            <person name="Pearson M."/>
            <person name="Howarth C."/>
            <person name="Larson L."/>
            <person name="Luoma S."/>
            <person name="White J."/>
            <person name="Alvarado L."/>
            <person name="Kodira C.D."/>
            <person name="Zeng Q."/>
            <person name="Oleary S."/>
            <person name="Yandava C."/>
            <person name="Denning D.W."/>
            <person name="Nierman W.C."/>
            <person name="Milne T."/>
            <person name="Madden K."/>
        </authorList>
    </citation>
    <scope>NUCLEOTIDE SEQUENCE [LARGE SCALE GENOMIC DNA]</scope>
    <source>
        <strain evidence="3">NIH 2624 / FGSC A1156</strain>
    </source>
</reference>
<name>Q0CRP7_ASPTN</name>
<evidence type="ECO:0000313" key="2">
    <source>
        <dbReference type="EMBL" id="EAU35439.1"/>
    </source>
</evidence>
<dbReference type="InterPro" id="IPR001005">
    <property type="entry name" value="SANT/Myb"/>
</dbReference>
<dbReference type="VEuPathDB" id="FungiDB:ATEG_03637"/>
<feature type="compositionally biased region" description="Low complexity" evidence="1">
    <location>
        <begin position="42"/>
        <end position="54"/>
    </location>
</feature>
<dbReference type="Proteomes" id="UP000007963">
    <property type="component" value="Unassembled WGS sequence"/>
</dbReference>
<proteinExistence type="predicted"/>
<sequence>MLLSAVQVHGTTWKDIQRGYFPTRSANNIKNQFTILSRRQRGSSSSDFSTRASSPVNHSGAQSTMDAATPEHDLCIDQYLQLLPAEEAFDAHDKTFCNWALNAEDLVRVDQEQIGNFLHPDNLLMNPSVLCADLNPDLPSWTDEAPPTFNGDQRESSSAHVETTTAVSDSGFSSDLPDEETSRITITVEGAAPETILTVMKILFESNARVEFQRGQIDS</sequence>
<protein>
    <submittedName>
        <fullName evidence="2">Uncharacterized protein</fullName>
    </submittedName>
</protein>
<dbReference type="AlphaFoldDB" id="Q0CRP7"/>
<dbReference type="GeneID" id="4318798"/>
<feature type="compositionally biased region" description="Polar residues" evidence="1">
    <location>
        <begin position="55"/>
        <end position="66"/>
    </location>
</feature>
<dbReference type="HOGENOM" id="CLU_1261253_0_0_1"/>